<evidence type="ECO:0000256" key="5">
    <source>
        <dbReference type="ARBA" id="ARBA00022989"/>
    </source>
</evidence>
<evidence type="ECO:0000256" key="4">
    <source>
        <dbReference type="ARBA" id="ARBA00022692"/>
    </source>
</evidence>
<dbReference type="EMBL" id="JALJRB010000007">
    <property type="protein sequence ID" value="MCJ8500630.1"/>
    <property type="molecule type" value="Genomic_DNA"/>
</dbReference>
<dbReference type="Proteomes" id="UP001165427">
    <property type="component" value="Unassembled WGS sequence"/>
</dbReference>
<evidence type="ECO:0000256" key="7">
    <source>
        <dbReference type="HAMAP-Rule" id="MF_01147"/>
    </source>
</evidence>
<evidence type="ECO:0000256" key="1">
    <source>
        <dbReference type="ARBA" id="ARBA00007150"/>
    </source>
</evidence>
<evidence type="ECO:0000313" key="9">
    <source>
        <dbReference type="Proteomes" id="UP001165427"/>
    </source>
</evidence>
<keyword evidence="4 7" id="KW-0812">Transmembrane</keyword>
<evidence type="ECO:0000256" key="3">
    <source>
        <dbReference type="ARBA" id="ARBA00022679"/>
    </source>
</evidence>
<evidence type="ECO:0000256" key="2">
    <source>
        <dbReference type="ARBA" id="ARBA00022475"/>
    </source>
</evidence>
<dbReference type="GO" id="GO:0008961">
    <property type="term" value="F:phosphatidylglycerol-prolipoprotein diacylglyceryl transferase activity"/>
    <property type="evidence" value="ECO:0007669"/>
    <property type="project" value="UniProtKB-UniRule"/>
</dbReference>
<comment type="similarity">
    <text evidence="1 7">Belongs to the Lgt family.</text>
</comment>
<evidence type="ECO:0000313" key="8">
    <source>
        <dbReference type="EMBL" id="MCJ8500630.1"/>
    </source>
</evidence>
<comment type="subcellular location">
    <subcellularLocation>
        <location evidence="7">Cell membrane</location>
        <topology evidence="7">Multi-pass membrane protein</topology>
    </subcellularLocation>
</comment>
<protein>
    <recommendedName>
        <fullName evidence="7">Phosphatidylglycerol--prolipoprotein diacylglyceryl transferase</fullName>
        <ecNumber evidence="7">2.5.1.145</ecNumber>
    </recommendedName>
</protein>
<feature type="transmembrane region" description="Helical" evidence="7">
    <location>
        <begin position="27"/>
        <end position="45"/>
    </location>
</feature>
<comment type="function">
    <text evidence="7">Catalyzes the transfer of the diacylglyceryl group from phosphatidylglycerol to the sulfhydryl group of the N-terminal cysteine of a prolipoprotein, the first step in the formation of mature lipoproteins.</text>
</comment>
<sequence length="283" mass="32379">MNSFAQWWQYLPHHIDPVIFQVGSFRLQYYGLMYLAAFGLTYLLALYRIKKETRWTLDNDHLQGMLTAMIIGLIVGARLGYVIFYQPAYYASRPLEIFLPFGFDNGFHFTGISGMSYHGGLIGTTIGMAWYVRKYRLGFREMVDLLAPCIPAGYTFGRIGNFINGELWGRITTSPVGMYFPHAPGNFPRHPSQLYEAFGEGVLLFVVLWALRKRIQTPGAMLAFYLIGYGSVRFVIEFFREPDAHLGFILFFFSMGQLLCMAMIAAGVILYGVFRRMAYKSIK</sequence>
<comment type="caution">
    <text evidence="8">The sequence shown here is derived from an EMBL/GenBank/DDBJ whole genome shotgun (WGS) entry which is preliminary data.</text>
</comment>
<organism evidence="8 9">
    <name type="scientific">Desulfatitalea alkaliphila</name>
    <dbReference type="NCBI Taxonomy" id="2929485"/>
    <lineage>
        <taxon>Bacteria</taxon>
        <taxon>Pseudomonadati</taxon>
        <taxon>Thermodesulfobacteriota</taxon>
        <taxon>Desulfobacteria</taxon>
        <taxon>Desulfobacterales</taxon>
        <taxon>Desulfosarcinaceae</taxon>
        <taxon>Desulfatitalea</taxon>
    </lineage>
</organism>
<dbReference type="Pfam" id="PF01790">
    <property type="entry name" value="LGT"/>
    <property type="match status" value="1"/>
</dbReference>
<comment type="pathway">
    <text evidence="7">Protein modification; lipoprotein biosynthesis (diacylglyceryl transfer).</text>
</comment>
<name>A0AA41R4C1_9BACT</name>
<proteinExistence type="inferred from homology"/>
<dbReference type="HAMAP" id="MF_01147">
    <property type="entry name" value="Lgt"/>
    <property type="match status" value="1"/>
</dbReference>
<dbReference type="AlphaFoldDB" id="A0AA41R4C1"/>
<accession>A0AA41R4C1</accession>
<dbReference type="GO" id="GO:0042158">
    <property type="term" value="P:lipoprotein biosynthetic process"/>
    <property type="evidence" value="ECO:0007669"/>
    <property type="project" value="UniProtKB-UniRule"/>
</dbReference>
<feature type="transmembrane region" description="Helical" evidence="7">
    <location>
        <begin position="248"/>
        <end position="274"/>
    </location>
</feature>
<comment type="catalytic activity">
    <reaction evidence="7">
        <text>L-cysteinyl-[prolipoprotein] + a 1,2-diacyl-sn-glycero-3-phospho-(1'-sn-glycerol) = an S-1,2-diacyl-sn-glyceryl-L-cysteinyl-[prolipoprotein] + sn-glycerol 1-phosphate + H(+)</text>
        <dbReference type="Rhea" id="RHEA:56712"/>
        <dbReference type="Rhea" id="RHEA-COMP:14679"/>
        <dbReference type="Rhea" id="RHEA-COMP:14680"/>
        <dbReference type="ChEBI" id="CHEBI:15378"/>
        <dbReference type="ChEBI" id="CHEBI:29950"/>
        <dbReference type="ChEBI" id="CHEBI:57685"/>
        <dbReference type="ChEBI" id="CHEBI:64716"/>
        <dbReference type="ChEBI" id="CHEBI:140658"/>
        <dbReference type="EC" id="2.5.1.145"/>
    </reaction>
</comment>
<feature type="transmembrane region" description="Helical" evidence="7">
    <location>
        <begin position="106"/>
        <end position="132"/>
    </location>
</feature>
<dbReference type="GO" id="GO:0005886">
    <property type="term" value="C:plasma membrane"/>
    <property type="evidence" value="ECO:0007669"/>
    <property type="project" value="UniProtKB-SubCell"/>
</dbReference>
<feature type="transmembrane region" description="Helical" evidence="7">
    <location>
        <begin position="66"/>
        <end position="86"/>
    </location>
</feature>
<dbReference type="InterPro" id="IPR001640">
    <property type="entry name" value="Lgt"/>
</dbReference>
<feature type="binding site" evidence="7">
    <location>
        <position position="158"/>
    </location>
    <ligand>
        <name>a 1,2-diacyl-sn-glycero-3-phospho-(1'-sn-glycerol)</name>
        <dbReference type="ChEBI" id="CHEBI:64716"/>
    </ligand>
</feature>
<reference evidence="8" key="1">
    <citation type="submission" date="2022-04" db="EMBL/GenBank/DDBJ databases">
        <title>Desulfatitalea alkaliphila sp. nov., a novel anaerobic sulfate-reducing bacterium isolated from terrestrial mud volcano, Taman Peninsula, Russia.</title>
        <authorList>
            <person name="Khomyakova M.A."/>
            <person name="Merkel A.Y."/>
            <person name="Slobodkin A.I."/>
        </authorList>
    </citation>
    <scope>NUCLEOTIDE SEQUENCE</scope>
    <source>
        <strain evidence="8">M08but</strain>
    </source>
</reference>
<dbReference type="RefSeq" id="WP_246905576.1">
    <property type="nucleotide sequence ID" value="NZ_JALJRB010000007.1"/>
</dbReference>
<dbReference type="NCBIfam" id="TIGR00544">
    <property type="entry name" value="lgt"/>
    <property type="match status" value="1"/>
</dbReference>
<keyword evidence="2 7" id="KW-1003">Cell membrane</keyword>
<evidence type="ECO:0000256" key="6">
    <source>
        <dbReference type="ARBA" id="ARBA00023136"/>
    </source>
</evidence>
<dbReference type="PROSITE" id="PS01311">
    <property type="entry name" value="LGT"/>
    <property type="match status" value="1"/>
</dbReference>
<gene>
    <name evidence="7 8" type="primary">lgt</name>
    <name evidence="8" type="ORF">MRX98_08610</name>
</gene>
<feature type="transmembrane region" description="Helical" evidence="7">
    <location>
        <begin position="219"/>
        <end position="236"/>
    </location>
</feature>
<dbReference type="EC" id="2.5.1.145" evidence="7"/>
<dbReference type="PANTHER" id="PTHR30589">
    <property type="entry name" value="PROLIPOPROTEIN DIACYLGLYCERYL TRANSFERASE"/>
    <property type="match status" value="1"/>
</dbReference>
<keyword evidence="5 7" id="KW-1133">Transmembrane helix</keyword>
<keyword evidence="9" id="KW-1185">Reference proteome</keyword>
<keyword evidence="6 7" id="KW-0472">Membrane</keyword>
<keyword evidence="3 7" id="KW-0808">Transferase</keyword>
<dbReference type="PANTHER" id="PTHR30589:SF0">
    <property type="entry name" value="PHOSPHATIDYLGLYCEROL--PROLIPOPROTEIN DIACYLGLYCERYL TRANSFERASE"/>
    <property type="match status" value="1"/>
</dbReference>